<dbReference type="Proteomes" id="UP000035721">
    <property type="component" value="Unassembled WGS sequence"/>
</dbReference>
<sequence length="119" mass="13610">MRSPSTRSPIIAWRRKPTWRGSVTATICMTSASRRRWTRWRTAASDRPTRLAIVAYDWRPSACSSSMMAFATSSSRTSGRESTTGTWRVVPVTARERDTDLVMALMVPWLRVKRKCKVD</sequence>
<gene>
    <name evidence="1" type="ORF">BN12_950005</name>
</gene>
<proteinExistence type="predicted"/>
<accession>A0A077M5Y1</accession>
<evidence type="ECO:0000313" key="2">
    <source>
        <dbReference type="Proteomes" id="UP000035721"/>
    </source>
</evidence>
<keyword evidence="2" id="KW-1185">Reference proteome</keyword>
<dbReference type="EMBL" id="CAJB01000431">
    <property type="protein sequence ID" value="CCH80462.1"/>
    <property type="molecule type" value="Genomic_DNA"/>
</dbReference>
<comment type="caution">
    <text evidence="1">The sequence shown here is derived from an EMBL/GenBank/DDBJ whole genome shotgun (WGS) entry which is preliminary data.</text>
</comment>
<reference evidence="1 2" key="1">
    <citation type="journal article" date="2013" name="ISME J.">
        <title>A metabolic model for members of the genus Tetrasphaera involved in enhanced biological phosphorus removal.</title>
        <authorList>
            <person name="Kristiansen R."/>
            <person name="Nguyen H.T.T."/>
            <person name="Saunders A.M."/>
            <person name="Nielsen J.L."/>
            <person name="Wimmer R."/>
            <person name="Le V.Q."/>
            <person name="McIlroy S.J."/>
            <person name="Petrovski S."/>
            <person name="Seviour R.J."/>
            <person name="Calteau A."/>
            <person name="Nielsen K.L."/>
            <person name="Nielsen P.H."/>
        </authorList>
    </citation>
    <scope>NUCLEOTIDE SEQUENCE [LARGE SCALE GENOMIC DNA]</scope>
    <source>
        <strain evidence="1 2">T1-X7</strain>
    </source>
</reference>
<organism evidence="1 2">
    <name type="scientific">Nostocoides japonicum T1-X7</name>
    <dbReference type="NCBI Taxonomy" id="1194083"/>
    <lineage>
        <taxon>Bacteria</taxon>
        <taxon>Bacillati</taxon>
        <taxon>Actinomycetota</taxon>
        <taxon>Actinomycetes</taxon>
        <taxon>Micrococcales</taxon>
        <taxon>Intrasporangiaceae</taxon>
        <taxon>Nostocoides</taxon>
    </lineage>
</organism>
<evidence type="ECO:0000313" key="1">
    <source>
        <dbReference type="EMBL" id="CCH80462.1"/>
    </source>
</evidence>
<dbReference type="AlphaFoldDB" id="A0A077M5Y1"/>
<protein>
    <submittedName>
        <fullName evidence="1">Uncharacterized protein</fullName>
    </submittedName>
</protein>
<name>A0A077M5Y1_9MICO</name>
<dbReference type="STRING" id="1194083.BN12_950005"/>